<dbReference type="AlphaFoldDB" id="A0AAE7NLH2"/>
<dbReference type="EMBL" id="CP030050">
    <property type="protein sequence ID" value="QOZ66481.1"/>
    <property type="molecule type" value="Genomic_DNA"/>
</dbReference>
<evidence type="ECO:0000313" key="1">
    <source>
        <dbReference type="EMBL" id="QOZ66481.1"/>
    </source>
</evidence>
<dbReference type="KEGG" id="barh:WN72_08845"/>
<organism evidence="1 2">
    <name type="scientific">Bradyrhizobium arachidis</name>
    <dbReference type="NCBI Taxonomy" id="858423"/>
    <lineage>
        <taxon>Bacteria</taxon>
        <taxon>Pseudomonadati</taxon>
        <taxon>Pseudomonadota</taxon>
        <taxon>Alphaproteobacteria</taxon>
        <taxon>Hyphomicrobiales</taxon>
        <taxon>Nitrobacteraceae</taxon>
        <taxon>Bradyrhizobium</taxon>
    </lineage>
</organism>
<proteinExistence type="predicted"/>
<sequence length="148" mass="15814">MLDFAATCGSYFLTSQHATSGILLCLGHDIVETAHCTIRKLESNGSQSDVERLLHSGFMRVSARIGRAAVCGNVGIRRSAMIVALARLLRSLFAAASAASRMEVSINVSSGARARNAHGVLLCQFDVPMEAVSTLHYASISFRQADES</sequence>
<protein>
    <submittedName>
        <fullName evidence="1">Uncharacterized protein</fullName>
    </submittedName>
</protein>
<name>A0AAE7NLH2_9BRAD</name>
<dbReference type="Proteomes" id="UP000594015">
    <property type="component" value="Chromosome"/>
</dbReference>
<accession>A0AAE7NLH2</accession>
<evidence type="ECO:0000313" key="2">
    <source>
        <dbReference type="Proteomes" id="UP000594015"/>
    </source>
</evidence>
<reference evidence="1 2" key="1">
    <citation type="submission" date="2018-06" db="EMBL/GenBank/DDBJ databases">
        <title>Comparative genomics of Bradyrhizobium nodulating Arachidis hypogaea.</title>
        <authorList>
            <person name="Li Y."/>
        </authorList>
    </citation>
    <scope>NUCLEOTIDE SEQUENCE [LARGE SCALE GENOMIC DNA]</scope>
    <source>
        <strain evidence="1 2">CCBAU 051107</strain>
    </source>
</reference>
<gene>
    <name evidence="1" type="ORF">WN72_08845</name>
</gene>